<dbReference type="Proteomes" id="UP000235925">
    <property type="component" value="Unassembled WGS sequence"/>
</dbReference>
<reference evidence="1 2" key="1">
    <citation type="submission" date="2018-01" db="EMBL/GenBank/DDBJ databases">
        <title>Denitrification phenotypes of diverse strains of Pseudomonas stutzeri.</title>
        <authorList>
            <person name="Milligan D.A."/>
            <person name="Bergaust L."/>
            <person name="Bakken L.R."/>
            <person name="Frostegard A."/>
        </authorList>
    </citation>
    <scope>NUCLEOTIDE SEQUENCE [LARGE SCALE GENOMIC DNA]</scope>
    <source>
        <strain evidence="1 2">KC</strain>
    </source>
</reference>
<dbReference type="OrthoDB" id="5432576at2"/>
<gene>
    <name evidence="1" type="ORF">CXK92_13405</name>
</gene>
<comment type="caution">
    <text evidence="1">The sequence shown here is derived from an EMBL/GenBank/DDBJ whole genome shotgun (WGS) entry which is preliminary data.</text>
</comment>
<dbReference type="EMBL" id="POUN01000004">
    <property type="protein sequence ID" value="PNF79640.1"/>
    <property type="molecule type" value="Genomic_DNA"/>
</dbReference>
<proteinExistence type="predicted"/>
<evidence type="ECO:0000313" key="1">
    <source>
        <dbReference type="EMBL" id="PNF79640.1"/>
    </source>
</evidence>
<organism evidence="1 2">
    <name type="scientific">Stutzerimonas stutzeri</name>
    <name type="common">Pseudomonas stutzeri</name>
    <dbReference type="NCBI Taxonomy" id="316"/>
    <lineage>
        <taxon>Bacteria</taxon>
        <taxon>Pseudomonadati</taxon>
        <taxon>Pseudomonadota</taxon>
        <taxon>Gammaproteobacteria</taxon>
        <taxon>Pseudomonadales</taxon>
        <taxon>Pseudomonadaceae</taxon>
        <taxon>Stutzerimonas</taxon>
    </lineage>
</organism>
<dbReference type="AlphaFoldDB" id="A0A2N8RZ45"/>
<accession>A0A2N8RZ45</accession>
<protein>
    <submittedName>
        <fullName evidence="1">Uncharacterized protein</fullName>
    </submittedName>
</protein>
<evidence type="ECO:0000313" key="2">
    <source>
        <dbReference type="Proteomes" id="UP000235925"/>
    </source>
</evidence>
<name>A0A2N8RZ45_STUST</name>
<sequence length="135" mass="15344">MILNTIDLDDQFEWVDEFEWDAIAQEQERSITGALLVQEGVKVHGRPITLQSNGGVWTPLSVVRQLEILRDQPGRVMPLRLPDGREFHVIFNRVEGAPLVAKPLFRQVNPSADWLYEVDIRLITVAPPPNPLTEP</sequence>
<dbReference type="RefSeq" id="WP_102825530.1">
    <property type="nucleotide sequence ID" value="NZ_CP139348.1"/>
</dbReference>